<dbReference type="AlphaFoldDB" id="A0A1C5GQ91"/>
<feature type="binding site" evidence="7">
    <location>
        <position position="343"/>
    </location>
    <ligand>
        <name>UDP-N-acetyl-alpha-D-glucosamine</name>
        <dbReference type="ChEBI" id="CHEBI:57705"/>
    </ligand>
</feature>
<dbReference type="NCBIfam" id="TIGR03449">
    <property type="entry name" value="mycothiol_MshA"/>
    <property type="match status" value="1"/>
</dbReference>
<feature type="binding site" evidence="7">
    <location>
        <position position="331"/>
    </location>
    <ligand>
        <name>Mg(2+)</name>
        <dbReference type="ChEBI" id="CHEBI:18420"/>
    </ligand>
</feature>
<comment type="similarity">
    <text evidence="1 7">Belongs to the glycosyltransferase group 1 family. MshA subfamily.</text>
</comment>
<dbReference type="STRING" id="47864.GA0070560_101519"/>
<dbReference type="OrthoDB" id="9810929at2"/>
<evidence type="ECO:0000256" key="2">
    <source>
        <dbReference type="ARBA" id="ARBA00022676"/>
    </source>
</evidence>
<feature type="binding site" evidence="7">
    <location>
        <position position="351"/>
    </location>
    <ligand>
        <name>UDP-N-acetyl-alpha-D-glucosamine</name>
        <dbReference type="ChEBI" id="CHEBI:57705"/>
    </ligand>
</feature>
<comment type="subunit">
    <text evidence="7">Homodimer.</text>
</comment>
<feature type="binding site" evidence="7">
    <location>
        <position position="357"/>
    </location>
    <ligand>
        <name>Mg(2+)</name>
        <dbReference type="ChEBI" id="CHEBI:18420"/>
    </ligand>
</feature>
<dbReference type="EMBL" id="FMDN01000001">
    <property type="protein sequence ID" value="SCG35986.1"/>
    <property type="molecule type" value="Genomic_DNA"/>
</dbReference>
<feature type="binding site" evidence="7">
    <location>
        <position position="43"/>
    </location>
    <ligand>
        <name>UDP-N-acetyl-alpha-D-glucosamine</name>
        <dbReference type="ChEBI" id="CHEBI:57705"/>
    </ligand>
</feature>
<dbReference type="Pfam" id="PF13579">
    <property type="entry name" value="Glyco_trans_4_4"/>
    <property type="match status" value="1"/>
</dbReference>
<evidence type="ECO:0000256" key="1">
    <source>
        <dbReference type="ARBA" id="ARBA00008449"/>
    </source>
</evidence>
<accession>A0A1C5GQ91</accession>
<evidence type="ECO:0000256" key="6">
    <source>
        <dbReference type="ARBA" id="ARBA00048131"/>
    </source>
</evidence>
<keyword evidence="5 7" id="KW-0460">Magnesium</keyword>
<sequence length="454" mass="48129">MAELHTGVGRQRCAPPWARPRRIATVSVHTSPLHQPGTGDAGGMNVYILEVARRLAEADVEVEIFTRATSGDLPPVVEMAPGVHVRHVTAGPLEGLTKEELPGQLCAFTAGVLRAEAARAPGHYDLIHSHYWLSGQVGWLAKERWGVPLVHTAHTLAKVKNAQLAAGDRPEPKARVIGEEQVVAEADRLVANTRVEAHDLIGRYDADPARVAVVEPGVDLDRFRPAPGDRDAATVAARRRLGLPTHGYVVAFVGRIQPLKAPDVLIRAVAALRRHDPALADELTVVICGGPSGSGLERPTALIELAASLGIADRVRFLPPQTGADLPALYRAADLVAVPSYNESFGLVALEAQACGTPVVAAAVGGLVTAVRDGVSGVLVDGHDPAEWARTLAHLLPDRGRRARLAVGAARHARNFSWQRTVSGLLSVYGEAIAGHRDRLSAQLAGDAALSCSW</sequence>
<dbReference type="PANTHER" id="PTHR12526:SF510">
    <property type="entry name" value="D-INOSITOL 3-PHOSPHATE GLYCOSYLTRANSFERASE"/>
    <property type="match status" value="1"/>
</dbReference>
<feature type="binding site" evidence="7">
    <location>
        <position position="330"/>
    </location>
    <ligand>
        <name>Mg(2+)</name>
        <dbReference type="ChEBI" id="CHEBI:18420"/>
    </ligand>
</feature>
<keyword evidence="3 7" id="KW-0808">Transferase</keyword>
<feature type="domain" description="Glycosyl transferase family 1" evidence="8">
    <location>
        <begin position="238"/>
        <end position="406"/>
    </location>
</feature>
<dbReference type="GO" id="GO:0008375">
    <property type="term" value="F:acetylglucosaminyltransferase activity"/>
    <property type="evidence" value="ECO:0007669"/>
    <property type="project" value="UniProtKB-UniRule"/>
</dbReference>
<evidence type="ECO:0000256" key="7">
    <source>
        <dbReference type="HAMAP-Rule" id="MF_01695"/>
    </source>
</evidence>
<dbReference type="InterPro" id="IPR017814">
    <property type="entry name" value="Mycothiol_biosynthesis_MshA"/>
</dbReference>
<evidence type="ECO:0000259" key="8">
    <source>
        <dbReference type="Pfam" id="PF00534"/>
    </source>
</evidence>
<dbReference type="InterPro" id="IPR001296">
    <property type="entry name" value="Glyco_trans_1"/>
</dbReference>
<dbReference type="SUPFAM" id="SSF53756">
    <property type="entry name" value="UDP-Glycosyltransferase/glycogen phosphorylase"/>
    <property type="match status" value="1"/>
</dbReference>
<keyword evidence="2 7" id="KW-0328">Glycosyltransferase</keyword>
<dbReference type="CDD" id="cd03800">
    <property type="entry name" value="GT4_sucrose_synthase"/>
    <property type="match status" value="1"/>
</dbReference>
<comment type="catalytic activity">
    <reaction evidence="6 7">
        <text>1D-myo-inositol 3-phosphate + UDP-N-acetyl-alpha-D-glucosamine = 1D-myo-inositol 2-acetamido-2-deoxy-alpha-D-glucopyranoside 3-phosphate + UDP + H(+)</text>
        <dbReference type="Rhea" id="RHEA:26188"/>
        <dbReference type="ChEBI" id="CHEBI:15378"/>
        <dbReference type="ChEBI" id="CHEBI:57705"/>
        <dbReference type="ChEBI" id="CHEBI:58223"/>
        <dbReference type="ChEBI" id="CHEBI:58401"/>
        <dbReference type="ChEBI" id="CHEBI:58892"/>
        <dbReference type="EC" id="2.4.1.250"/>
    </reaction>
</comment>
<feature type="binding site" evidence="7">
    <location>
        <position position="29"/>
    </location>
    <ligand>
        <name>1D-myo-inositol 3-phosphate</name>
        <dbReference type="ChEBI" id="CHEBI:58401"/>
    </ligand>
</feature>
<evidence type="ECO:0000313" key="11">
    <source>
        <dbReference type="Proteomes" id="UP000199408"/>
    </source>
</evidence>
<feature type="binding site" evidence="7">
    <location>
        <position position="175"/>
    </location>
    <ligand>
        <name>1D-myo-inositol 3-phosphate</name>
        <dbReference type="ChEBI" id="CHEBI:58401"/>
    </ligand>
</feature>
<reference evidence="11" key="1">
    <citation type="submission" date="2016-06" db="EMBL/GenBank/DDBJ databases">
        <authorList>
            <person name="Varghese N."/>
        </authorList>
    </citation>
    <scope>NUCLEOTIDE SEQUENCE [LARGE SCALE GENOMIC DNA]</scope>
    <source>
        <strain evidence="11">DSM 43171</strain>
    </source>
</reference>
<dbReference type="EC" id="2.4.1.250" evidence="7"/>
<feature type="binding site" evidence="7">
    <location>
        <begin position="40"/>
        <end position="45"/>
    </location>
    <ligand>
        <name>1D-myo-inositol 3-phosphate</name>
        <dbReference type="ChEBI" id="CHEBI:58401"/>
    </ligand>
</feature>
<evidence type="ECO:0000313" key="10">
    <source>
        <dbReference type="EMBL" id="SCG35986.1"/>
    </source>
</evidence>
<dbReference type="RefSeq" id="WP_091290727.1">
    <property type="nucleotide sequence ID" value="NZ_FMDN01000001.1"/>
</dbReference>
<dbReference type="Proteomes" id="UP000199408">
    <property type="component" value="Unassembled WGS sequence"/>
</dbReference>
<protein>
    <recommendedName>
        <fullName evidence="7">D-inositol-3-phosphate glycosyltransferase</fullName>
        <ecNumber evidence="7">2.4.1.250</ecNumber>
    </recommendedName>
    <alternativeName>
        <fullName evidence="7">N-acetylglucosamine-inositol-phosphate N-acetylglucosaminyltransferase</fullName>
        <shortName evidence="7">GlcNAc-Ins-P N-acetylglucosaminyltransferase</shortName>
    </alternativeName>
</protein>
<feature type="binding site" evidence="7">
    <location>
        <position position="131"/>
    </location>
    <ligand>
        <name>1D-myo-inositol 3-phosphate</name>
        <dbReference type="ChEBI" id="CHEBI:58401"/>
    </ligand>
</feature>
<feature type="binding site" evidence="7">
    <location>
        <position position="255"/>
    </location>
    <ligand>
        <name>UDP-N-acetyl-alpha-D-glucosamine</name>
        <dbReference type="ChEBI" id="CHEBI:57705"/>
    </ligand>
</feature>
<keyword evidence="11" id="KW-1185">Reference proteome</keyword>
<feature type="binding site" evidence="7">
    <location>
        <position position="333"/>
    </location>
    <ligand>
        <name>Mg(2+)</name>
        <dbReference type="ChEBI" id="CHEBI:18420"/>
    </ligand>
</feature>
<name>A0A1C5GQ91_9ACTN</name>
<evidence type="ECO:0000259" key="9">
    <source>
        <dbReference type="Pfam" id="PF13579"/>
    </source>
</evidence>
<dbReference type="InterPro" id="IPR028098">
    <property type="entry name" value="Glyco_trans_4-like_N"/>
</dbReference>
<dbReference type="PANTHER" id="PTHR12526">
    <property type="entry name" value="GLYCOSYLTRANSFERASE"/>
    <property type="match status" value="1"/>
</dbReference>
<gene>
    <name evidence="7" type="primary">mshA</name>
    <name evidence="10" type="ORF">GA0070560_101519</name>
</gene>
<dbReference type="Pfam" id="PF00534">
    <property type="entry name" value="Glycos_transf_1"/>
    <property type="match status" value="1"/>
</dbReference>
<feature type="binding site" evidence="7">
    <location>
        <position position="321"/>
    </location>
    <ligand>
        <name>UDP-N-acetyl-alpha-D-glucosamine</name>
        <dbReference type="ChEBI" id="CHEBI:57705"/>
    </ligand>
</feature>
<feature type="binding site" evidence="7">
    <location>
        <begin position="35"/>
        <end position="36"/>
    </location>
    <ligand>
        <name>UDP-N-acetyl-alpha-D-glucosamine</name>
        <dbReference type="ChEBI" id="CHEBI:57705"/>
    </ligand>
</feature>
<keyword evidence="4 7" id="KW-0479">Metal-binding</keyword>
<dbReference type="HAMAP" id="MF_01695">
    <property type="entry name" value="MshA"/>
    <property type="match status" value="1"/>
</dbReference>
<feature type="binding site" evidence="7">
    <location>
        <position position="98"/>
    </location>
    <ligand>
        <name>1D-myo-inositol 3-phosphate</name>
        <dbReference type="ChEBI" id="CHEBI:58401"/>
    </ligand>
</feature>
<dbReference type="Gene3D" id="3.40.50.2000">
    <property type="entry name" value="Glycogen Phosphorylase B"/>
    <property type="match status" value="2"/>
</dbReference>
<evidence type="ECO:0000256" key="4">
    <source>
        <dbReference type="ARBA" id="ARBA00022723"/>
    </source>
</evidence>
<dbReference type="GO" id="GO:0000287">
    <property type="term" value="F:magnesium ion binding"/>
    <property type="evidence" value="ECO:0007669"/>
    <property type="project" value="UniProtKB-UniRule"/>
</dbReference>
<dbReference type="GO" id="GO:0010125">
    <property type="term" value="P:mycothiol biosynthetic process"/>
    <property type="evidence" value="ECO:0007669"/>
    <property type="project" value="UniProtKB-UniRule"/>
</dbReference>
<feature type="binding site" evidence="7">
    <location>
        <position position="155"/>
    </location>
    <ligand>
        <name>1D-myo-inositol 3-phosphate</name>
        <dbReference type="ChEBI" id="CHEBI:58401"/>
    </ligand>
</feature>
<feature type="binding site" evidence="7">
    <location>
        <position position="260"/>
    </location>
    <ligand>
        <name>UDP-N-acetyl-alpha-D-glucosamine</name>
        <dbReference type="ChEBI" id="CHEBI:57705"/>
    </ligand>
</feature>
<comment type="function">
    <text evidence="7">Catalyzes the transfer of a N-acetyl-glucosamine moiety to 1D-myo-inositol 3-phosphate to produce 1D-myo-inositol 2-acetamido-2-deoxy-glucopyranoside 3-phosphate in the mycothiol biosynthesis pathway.</text>
</comment>
<proteinExistence type="inferred from homology"/>
<evidence type="ECO:0000256" key="3">
    <source>
        <dbReference type="ARBA" id="ARBA00022679"/>
    </source>
</evidence>
<evidence type="ECO:0000256" key="5">
    <source>
        <dbReference type="ARBA" id="ARBA00022842"/>
    </source>
</evidence>
<organism evidence="10 11">
    <name type="scientific">Micromonospora halophytica</name>
    <dbReference type="NCBI Taxonomy" id="47864"/>
    <lineage>
        <taxon>Bacteria</taxon>
        <taxon>Bacillati</taxon>
        <taxon>Actinomycetota</taxon>
        <taxon>Actinomycetes</taxon>
        <taxon>Micromonosporales</taxon>
        <taxon>Micromonosporaceae</taxon>
        <taxon>Micromonospora</taxon>
    </lineage>
</organism>
<dbReference type="GO" id="GO:0102710">
    <property type="term" value="F:D-inositol-3-phosphate glycosyltransferase activity"/>
    <property type="evidence" value="ECO:0007669"/>
    <property type="project" value="UniProtKB-EC"/>
</dbReference>
<feature type="domain" description="Glycosyltransferase subfamily 4-like N-terminal" evidence="9">
    <location>
        <begin position="42"/>
        <end position="217"/>
    </location>
</feature>